<dbReference type="Proteomes" id="UP000800200">
    <property type="component" value="Unassembled WGS sequence"/>
</dbReference>
<proteinExistence type="predicted"/>
<organism evidence="1 2">
    <name type="scientific">Zopfia rhizophila CBS 207.26</name>
    <dbReference type="NCBI Taxonomy" id="1314779"/>
    <lineage>
        <taxon>Eukaryota</taxon>
        <taxon>Fungi</taxon>
        <taxon>Dikarya</taxon>
        <taxon>Ascomycota</taxon>
        <taxon>Pezizomycotina</taxon>
        <taxon>Dothideomycetes</taxon>
        <taxon>Dothideomycetes incertae sedis</taxon>
        <taxon>Zopfiaceae</taxon>
        <taxon>Zopfia</taxon>
    </lineage>
</organism>
<protein>
    <submittedName>
        <fullName evidence="1">Uncharacterized protein</fullName>
    </submittedName>
</protein>
<gene>
    <name evidence="1" type="ORF">K469DRAFT_707664</name>
</gene>
<name>A0A6A6E485_9PEZI</name>
<evidence type="ECO:0000313" key="1">
    <source>
        <dbReference type="EMBL" id="KAF2185419.1"/>
    </source>
</evidence>
<dbReference type="OrthoDB" id="3783539at2759"/>
<dbReference type="AlphaFoldDB" id="A0A6A6E485"/>
<dbReference type="EMBL" id="ML994633">
    <property type="protein sequence ID" value="KAF2185419.1"/>
    <property type="molecule type" value="Genomic_DNA"/>
</dbReference>
<evidence type="ECO:0000313" key="2">
    <source>
        <dbReference type="Proteomes" id="UP000800200"/>
    </source>
</evidence>
<sequence>MSRSSDTQPVQVIDGHYLDPAKLMNLLKITLGSSDGGNNFRVELMLNRYNIYYSGNASESNLLSEEQILDCRKRNIRN</sequence>
<accession>A0A6A6E485</accession>
<keyword evidence="2" id="KW-1185">Reference proteome</keyword>
<reference evidence="1" key="1">
    <citation type="journal article" date="2020" name="Stud. Mycol.">
        <title>101 Dothideomycetes genomes: a test case for predicting lifestyles and emergence of pathogens.</title>
        <authorList>
            <person name="Haridas S."/>
            <person name="Albert R."/>
            <person name="Binder M."/>
            <person name="Bloem J."/>
            <person name="Labutti K."/>
            <person name="Salamov A."/>
            <person name="Andreopoulos B."/>
            <person name="Baker S."/>
            <person name="Barry K."/>
            <person name="Bills G."/>
            <person name="Bluhm B."/>
            <person name="Cannon C."/>
            <person name="Castanera R."/>
            <person name="Culley D."/>
            <person name="Daum C."/>
            <person name="Ezra D."/>
            <person name="Gonzalez J."/>
            <person name="Henrissat B."/>
            <person name="Kuo A."/>
            <person name="Liang C."/>
            <person name="Lipzen A."/>
            <person name="Lutzoni F."/>
            <person name="Magnuson J."/>
            <person name="Mondo S."/>
            <person name="Nolan M."/>
            <person name="Ohm R."/>
            <person name="Pangilinan J."/>
            <person name="Park H.-J."/>
            <person name="Ramirez L."/>
            <person name="Alfaro M."/>
            <person name="Sun H."/>
            <person name="Tritt A."/>
            <person name="Yoshinaga Y."/>
            <person name="Zwiers L.-H."/>
            <person name="Turgeon B."/>
            <person name="Goodwin S."/>
            <person name="Spatafora J."/>
            <person name="Crous P."/>
            <person name="Grigoriev I."/>
        </authorList>
    </citation>
    <scope>NUCLEOTIDE SEQUENCE</scope>
    <source>
        <strain evidence="1">CBS 207.26</strain>
    </source>
</reference>